<evidence type="ECO:0000313" key="1">
    <source>
        <dbReference type="EMBL" id="KAI8436831.1"/>
    </source>
</evidence>
<organism evidence="1 2">
    <name type="scientific">Choristoneura fumiferana</name>
    <name type="common">Spruce budworm moth</name>
    <name type="synonym">Archips fumiferana</name>
    <dbReference type="NCBI Taxonomy" id="7141"/>
    <lineage>
        <taxon>Eukaryota</taxon>
        <taxon>Metazoa</taxon>
        <taxon>Ecdysozoa</taxon>
        <taxon>Arthropoda</taxon>
        <taxon>Hexapoda</taxon>
        <taxon>Insecta</taxon>
        <taxon>Pterygota</taxon>
        <taxon>Neoptera</taxon>
        <taxon>Endopterygota</taxon>
        <taxon>Lepidoptera</taxon>
        <taxon>Glossata</taxon>
        <taxon>Ditrysia</taxon>
        <taxon>Tortricoidea</taxon>
        <taxon>Tortricidae</taxon>
        <taxon>Tortricinae</taxon>
        <taxon>Choristoneura</taxon>
    </lineage>
</organism>
<protein>
    <submittedName>
        <fullName evidence="1">Uncharacterized protein</fullName>
    </submittedName>
</protein>
<keyword evidence="2" id="KW-1185">Reference proteome</keyword>
<evidence type="ECO:0000313" key="2">
    <source>
        <dbReference type="Proteomes" id="UP001064048"/>
    </source>
</evidence>
<sequence length="1293" mass="145430">MPKRKRDETEEDKWRRRIKKYEAKLNGKPNSSVHRVSYPSEVEHDIIENHLEYEQDTFYEPAGSVTQYDEYIDSDSIEDKLETESAPASHVIQCTAEVHAEPEILATNNTDVQKVCPAETSTKDEITVVNEDFDPELLRALGEFEADSIEWGENIHEEIAKHFQHTLLNGLKKEAKEELHKKYLFPKNLPFSKAPTLNPEIAAMLTEASRNRDKRILAKQEQIGKALSGLGKAMTLLLKKEPNIAEAIRTLSDVGKLVADAHFAETETRRSVVIPLVEKSLIDPFKNRKRDSFLFGEKLGDLVKSSRGIKKTGQLIQATSTAPASSSGLNWKPPPCSIPVEAVGTEDTLTTRPGTEHPRPERRIPTPGAATAAAAADEATSGAGSAPVSQPATNIDPQGYEIPFVTIPYQDPRNYPAKSFSMSDSLLIEKELLHLTNIKAIKKCQPEPGQFLSDIFLVPKSDGSTLTAACPAVAYSWVYTKSLERARYLALLKFNDDYDKFMAVPDSVRDDLRWWQNNILTGTNPIQRYNYVQEFFTDASTTGWGAASNGEKTGGQWTDIERKNHINYLELLAVYFGLKSFADDKCNCNILLRVDNTTAISYINRMGGVQYPHLNYVAKMIWKWCEERRIFIFASYIKSSLNVEADRESRKINIDGEWELQNKAFIQVAQKFGRPEIDLFASRTNAKCPKYIAWKKDPYAYNIDAFTINWEPFFFYAFPPFALILKTLNKIVADNATGIVIVPYWPSQPWYPLFKTLCIVEVTNPPAASTPYPGSECVIRESFIKKGVPESALNVILSSITQSTKSQYSSSLKLWWQYCEENQVDFFDVQIVSLLDFLSKCFQNGSRYGTLNNHRSAISLISSNNISYNENVKRFFRGVFKLKPSFPRYNVTWNPSLVLDYLDSALPNDTIDLEKLTKKLVMLLALATAQRIQTLSLIKISNITFYNDKIVIIITDLIKTSGIGRAQPVIEIPFFNQRPGICPATTLRKYIAATAAHRSNKDDKLLLTHKKPYRPASSQTIGRWIKQVLQESGINPNIFGAHSTRHATTSAASRAGISVEVIRKAAGCLAERMPTQNGNLQIYPAQDASEPYPGCRDIVRTAFLNQGIPHDAADVMLASLTENTLKQYNAHRSQTLALIRLDNIHRSDQRFIINITDKIKTSAVNRSQPTLYLPYFNERPSICPARALECYLTLTATKRSDDCDYLLISFKKPFRKIKATLVKSGIDTSIFKAHSTRHAASSAASRLGVSLDIIKRTAGWSGNSQTFAKFYNRELAADLDDTFARSFLQSSLD</sequence>
<accession>A0ACC0KL76</accession>
<dbReference type="EMBL" id="CM046117">
    <property type="protein sequence ID" value="KAI8436831.1"/>
    <property type="molecule type" value="Genomic_DNA"/>
</dbReference>
<proteinExistence type="predicted"/>
<dbReference type="Proteomes" id="UP001064048">
    <property type="component" value="Chromosome 17"/>
</dbReference>
<reference evidence="1 2" key="1">
    <citation type="journal article" date="2022" name="Genome Biol. Evol.">
        <title>The Spruce Budworm Genome: Reconstructing the Evolutionary History of Antifreeze Proteins.</title>
        <authorList>
            <person name="Beliveau C."/>
            <person name="Gagne P."/>
            <person name="Picq S."/>
            <person name="Vernygora O."/>
            <person name="Keeling C.I."/>
            <person name="Pinkney K."/>
            <person name="Doucet D."/>
            <person name="Wen F."/>
            <person name="Johnston J.S."/>
            <person name="Maaroufi H."/>
            <person name="Boyle B."/>
            <person name="Laroche J."/>
            <person name="Dewar K."/>
            <person name="Juretic N."/>
            <person name="Blackburn G."/>
            <person name="Nisole A."/>
            <person name="Brunet B."/>
            <person name="Brandao M."/>
            <person name="Lumley L."/>
            <person name="Duan J."/>
            <person name="Quan G."/>
            <person name="Lucarotti C.J."/>
            <person name="Roe A.D."/>
            <person name="Sperling F.A.H."/>
            <person name="Levesque R.C."/>
            <person name="Cusson M."/>
        </authorList>
    </citation>
    <scope>NUCLEOTIDE SEQUENCE [LARGE SCALE GENOMIC DNA]</scope>
    <source>
        <strain evidence="1">Glfc:IPQL:Cfum</strain>
    </source>
</reference>
<comment type="caution">
    <text evidence="1">The sequence shown here is derived from an EMBL/GenBank/DDBJ whole genome shotgun (WGS) entry which is preliminary data.</text>
</comment>
<name>A0ACC0KL76_CHOFU</name>
<gene>
    <name evidence="1" type="ORF">MSG28_010286</name>
</gene>